<feature type="compositionally biased region" description="Basic residues" evidence="1">
    <location>
        <begin position="33"/>
        <end position="47"/>
    </location>
</feature>
<feature type="region of interest" description="Disordered" evidence="1">
    <location>
        <begin position="1"/>
        <end position="47"/>
    </location>
</feature>
<evidence type="ECO:0000313" key="3">
    <source>
        <dbReference type="EMBL" id="MBJ6363820.1"/>
    </source>
</evidence>
<proteinExistence type="predicted"/>
<name>A0A934MMW8_9BACL</name>
<feature type="compositionally biased region" description="Basic and acidic residues" evidence="1">
    <location>
        <begin position="18"/>
        <end position="32"/>
    </location>
</feature>
<dbReference type="AlphaFoldDB" id="A0A934MMW8"/>
<dbReference type="Pfam" id="PF22882">
    <property type="entry name" value="GT-D-like"/>
    <property type="match status" value="1"/>
</dbReference>
<dbReference type="Proteomes" id="UP000640274">
    <property type="component" value="Unassembled WGS sequence"/>
</dbReference>
<dbReference type="NCBIfam" id="NF040628">
    <property type="entry name" value="GT-D_rel"/>
    <property type="match status" value="1"/>
</dbReference>
<evidence type="ECO:0000256" key="1">
    <source>
        <dbReference type="SAM" id="MobiDB-lite"/>
    </source>
</evidence>
<sequence>MKRRARRKASSSSVRMKTRVEKTLRKRQEGFKGKKRRGPRAVRTKKKQVPVAALSIKEQPSIEMSLLQQHYMEEGRQLGHYEGGEEILEKAVPPDVLLPDITLEEIIQAGVSTIMDRCMPLLRVEQVYHRLQQALEQKAPCSVVRLGDGELLALAQETVFSIEKVASEGRFLPYAGINVPDLAARDALAHAIRSADIIGVPLSRQKHYHPLLHPVLKAHHIQLDTNRTASSTINYSLQQAGLLPPLLGARSILLIGNTASELAMEFTKRGFMVSGVISPVNGFSDIARVIEEARSHSFDLALVSAGIPAVVISWRIAAELGKVSLDFGHLANFIATGQLSI</sequence>
<feature type="domain" description="GT-D fold-like" evidence="2">
    <location>
        <begin position="123"/>
        <end position="334"/>
    </location>
</feature>
<keyword evidence="4" id="KW-1185">Reference proteome</keyword>
<dbReference type="InterPro" id="IPR049785">
    <property type="entry name" value="GT-D-like_firm"/>
</dbReference>
<evidence type="ECO:0000313" key="4">
    <source>
        <dbReference type="Proteomes" id="UP000640274"/>
    </source>
</evidence>
<organism evidence="3 4">
    <name type="scientific">Paenibacillus roseus</name>
    <dbReference type="NCBI Taxonomy" id="2798579"/>
    <lineage>
        <taxon>Bacteria</taxon>
        <taxon>Bacillati</taxon>
        <taxon>Bacillota</taxon>
        <taxon>Bacilli</taxon>
        <taxon>Bacillales</taxon>
        <taxon>Paenibacillaceae</taxon>
        <taxon>Paenibacillus</taxon>
    </lineage>
</organism>
<dbReference type="EMBL" id="JAELUP010000107">
    <property type="protein sequence ID" value="MBJ6363820.1"/>
    <property type="molecule type" value="Genomic_DNA"/>
</dbReference>
<accession>A0A934MMW8</accession>
<comment type="caution">
    <text evidence="3">The sequence shown here is derived from an EMBL/GenBank/DDBJ whole genome shotgun (WGS) entry which is preliminary data.</text>
</comment>
<gene>
    <name evidence="3" type="ORF">JFN88_21640</name>
</gene>
<dbReference type="RefSeq" id="WP_199021411.1">
    <property type="nucleotide sequence ID" value="NZ_JAELUP010000107.1"/>
</dbReference>
<dbReference type="InterPro" id="IPR055171">
    <property type="entry name" value="GT-D-like"/>
</dbReference>
<evidence type="ECO:0000259" key="2">
    <source>
        <dbReference type="Pfam" id="PF22882"/>
    </source>
</evidence>
<reference evidence="3" key="1">
    <citation type="submission" date="2020-12" db="EMBL/GenBank/DDBJ databases">
        <authorList>
            <person name="Huq M.A."/>
        </authorList>
    </citation>
    <scope>NUCLEOTIDE SEQUENCE</scope>
    <source>
        <strain evidence="3">MAHUQ-46</strain>
    </source>
</reference>
<protein>
    <submittedName>
        <fullName evidence="3">Succinyl-CoA synthetase</fullName>
    </submittedName>
</protein>